<dbReference type="EMBL" id="BRLB01000032">
    <property type="protein sequence ID" value="GKX32336.1"/>
    <property type="molecule type" value="Genomic_DNA"/>
</dbReference>
<dbReference type="Pfam" id="PF14284">
    <property type="entry name" value="PcfJ"/>
    <property type="match status" value="1"/>
</dbReference>
<dbReference type="InterPro" id="IPR025586">
    <property type="entry name" value="PcfJ"/>
</dbReference>
<protein>
    <recommendedName>
        <fullName evidence="3">PcfJ-like protein</fullName>
    </recommendedName>
</protein>
<dbReference type="RefSeq" id="WP_281819824.1">
    <property type="nucleotide sequence ID" value="NZ_BRLB01000032.1"/>
</dbReference>
<evidence type="ECO:0008006" key="3">
    <source>
        <dbReference type="Google" id="ProtNLM"/>
    </source>
</evidence>
<name>A0A9W5YGD6_9FIRM</name>
<organism evidence="1 2">
    <name type="scientific">Vallitalea longa</name>
    <dbReference type="NCBI Taxonomy" id="2936439"/>
    <lineage>
        <taxon>Bacteria</taxon>
        <taxon>Bacillati</taxon>
        <taxon>Bacillota</taxon>
        <taxon>Clostridia</taxon>
        <taxon>Lachnospirales</taxon>
        <taxon>Vallitaleaceae</taxon>
        <taxon>Vallitalea</taxon>
    </lineage>
</organism>
<dbReference type="Proteomes" id="UP001144256">
    <property type="component" value="Unassembled WGS sequence"/>
</dbReference>
<proteinExistence type="predicted"/>
<dbReference type="AlphaFoldDB" id="A0A9W5YGD6"/>
<sequence>MKKSKLSLKVEKIKFPKKYKYVIKGELITNKILQVTIYSCKNKKVLYRLFIDEKEYITYKYDSHKWSKAMLRNLESRDCNAITNYIVDTNIKANDSKKILGCQEEDLLISIYEYQKQLKIKAYIKKRRAIDDMFEQLKPLPEDLNEWVINKVFKDSNYIIYQKKGKKISGYCTRCKKKIKLDDVKHNKKIVCPNCQTEVTALSVGLWKRRNDVSNEKYFNIINNTSKGLVVRVFEAIKDETYQKQKLYITEVSRFLVNEKKMPQGYRWCDKQYCNGYYYWSYGTNWHERNDCLYHPSSYLYTDNLDEELIDKYKYCGLNNAKNIGTIDVIRYLYNYQTKPILEQFVKYELYNLVNDIILYQSRNKFFDSIDIDMNLKADTLKKVLGLNKQQMKTIKQANVDIYLLRLYKFSIKINQELDSKELRYLHIKGNGYYYSNFYPYGNIEKLTSAINEEGEIVRGYVTLKKLIMYKKKQKITNDNFYIDYLDYLEECKFLGYNMKSKSILYPKNLMKAHEETTKLIKIKEDEITKENLLKLHGAVAEIFQEEIKGYNFIFPRKISDFIKESEVLHHCVKSYVRSVASGKTFIIFMRDKSNKDKPLYTIEFNNNRIVQIRGYKNSNPTEEALNVAKKWLSNVNKKLNAA</sequence>
<evidence type="ECO:0000313" key="2">
    <source>
        <dbReference type="Proteomes" id="UP001144256"/>
    </source>
</evidence>
<accession>A0A9W5YGD6</accession>
<reference evidence="1" key="1">
    <citation type="submission" date="2022-06" db="EMBL/GenBank/DDBJ databases">
        <title>Vallitalea longa sp. nov., an anaerobic bacterium isolated from marine sediment.</title>
        <authorList>
            <person name="Hirano S."/>
            <person name="Terahara T."/>
            <person name="Mori K."/>
            <person name="Hamada M."/>
            <person name="Matsumoto R."/>
            <person name="Kobayashi T."/>
        </authorList>
    </citation>
    <scope>NUCLEOTIDE SEQUENCE</scope>
    <source>
        <strain evidence="1">SH18-1</strain>
    </source>
</reference>
<keyword evidence="2" id="KW-1185">Reference proteome</keyword>
<gene>
    <name evidence="1" type="ORF">SH1V18_48160</name>
</gene>
<comment type="caution">
    <text evidence="1">The sequence shown here is derived from an EMBL/GenBank/DDBJ whole genome shotgun (WGS) entry which is preliminary data.</text>
</comment>
<evidence type="ECO:0000313" key="1">
    <source>
        <dbReference type="EMBL" id="GKX32336.1"/>
    </source>
</evidence>